<proteinExistence type="predicted"/>
<comment type="caution">
    <text evidence="2">The sequence shown here is derived from an EMBL/GenBank/DDBJ whole genome shotgun (WGS) entry which is preliminary data.</text>
</comment>
<evidence type="ECO:0000313" key="2">
    <source>
        <dbReference type="EMBL" id="KAF5349038.1"/>
    </source>
</evidence>
<name>A0A8H5CWU3_9AGAR</name>
<evidence type="ECO:0000313" key="3">
    <source>
        <dbReference type="Proteomes" id="UP000559256"/>
    </source>
</evidence>
<protein>
    <submittedName>
        <fullName evidence="2">Uncharacterized protein</fullName>
    </submittedName>
</protein>
<dbReference type="EMBL" id="JAACJM010000083">
    <property type="protein sequence ID" value="KAF5349038.1"/>
    <property type="molecule type" value="Genomic_DNA"/>
</dbReference>
<feature type="region of interest" description="Disordered" evidence="1">
    <location>
        <begin position="1"/>
        <end position="33"/>
    </location>
</feature>
<dbReference type="AlphaFoldDB" id="A0A8H5CWU3"/>
<keyword evidence="3" id="KW-1185">Reference proteome</keyword>
<sequence>MRTQIALPSPNPSKNFRVRKKSQTNRKSTAKAAASELDVLEQRVVDLGDRLDSSSKQHTDEVRNILDILNNFGVDSHLADRVQLDDITRSLSSLNNSVSSLARTASSQYTVAEKTLQDIAVGFSGLSGQLQDFAGVNNQPVDAITSLQAENGELQSRALNGPPIPSLPSSLPVSPTSQSIHGHNPSSFSSLSADTGAYYHAVSIIRPHHRSAKSPESLGLNDSLTTVLLLLPIVKSS</sequence>
<accession>A0A8H5CWU3</accession>
<gene>
    <name evidence="2" type="ORF">D9758_012722</name>
</gene>
<reference evidence="2 3" key="1">
    <citation type="journal article" date="2020" name="ISME J.">
        <title>Uncovering the hidden diversity of litter-decomposition mechanisms in mushroom-forming fungi.</title>
        <authorList>
            <person name="Floudas D."/>
            <person name="Bentzer J."/>
            <person name="Ahren D."/>
            <person name="Johansson T."/>
            <person name="Persson P."/>
            <person name="Tunlid A."/>
        </authorList>
    </citation>
    <scope>NUCLEOTIDE SEQUENCE [LARGE SCALE GENOMIC DNA]</scope>
    <source>
        <strain evidence="2 3">CBS 291.85</strain>
    </source>
</reference>
<organism evidence="2 3">
    <name type="scientific">Tetrapyrgos nigripes</name>
    <dbReference type="NCBI Taxonomy" id="182062"/>
    <lineage>
        <taxon>Eukaryota</taxon>
        <taxon>Fungi</taxon>
        <taxon>Dikarya</taxon>
        <taxon>Basidiomycota</taxon>
        <taxon>Agaricomycotina</taxon>
        <taxon>Agaricomycetes</taxon>
        <taxon>Agaricomycetidae</taxon>
        <taxon>Agaricales</taxon>
        <taxon>Marasmiineae</taxon>
        <taxon>Marasmiaceae</taxon>
        <taxon>Tetrapyrgos</taxon>
    </lineage>
</organism>
<evidence type="ECO:0000256" key="1">
    <source>
        <dbReference type="SAM" id="MobiDB-lite"/>
    </source>
</evidence>
<dbReference type="Proteomes" id="UP000559256">
    <property type="component" value="Unassembled WGS sequence"/>
</dbReference>